<evidence type="ECO:0000256" key="3">
    <source>
        <dbReference type="ARBA" id="ARBA00022692"/>
    </source>
</evidence>
<keyword evidence="3" id="KW-0812">Transmembrane</keyword>
<dbReference type="EMBL" id="CP023747">
    <property type="protein sequence ID" value="QEV37738.1"/>
    <property type="molecule type" value="Genomic_DNA"/>
</dbReference>
<dbReference type="SUPFAM" id="SSF103473">
    <property type="entry name" value="MFS general substrate transporter"/>
    <property type="match status" value="1"/>
</dbReference>
<evidence type="ECO:0000256" key="5">
    <source>
        <dbReference type="ARBA" id="ARBA00023136"/>
    </source>
</evidence>
<dbReference type="PANTHER" id="PTHR42688">
    <property type="entry name" value="CONSERVED PROTEIN"/>
    <property type="match status" value="1"/>
</dbReference>
<evidence type="ECO:0000256" key="1">
    <source>
        <dbReference type="ARBA" id="ARBA00004651"/>
    </source>
</evidence>
<dbReference type="CDD" id="cd17370">
    <property type="entry name" value="MFS_MJ1317_like"/>
    <property type="match status" value="1"/>
</dbReference>
<dbReference type="KEGG" id="snq:CP978_03525"/>
<organism evidence="6 7">
    <name type="scientific">Streptomyces nodosus</name>
    <dbReference type="NCBI Taxonomy" id="40318"/>
    <lineage>
        <taxon>Bacteria</taxon>
        <taxon>Bacillati</taxon>
        <taxon>Actinomycetota</taxon>
        <taxon>Actinomycetes</taxon>
        <taxon>Kitasatosporales</taxon>
        <taxon>Streptomycetaceae</taxon>
        <taxon>Streptomyces</taxon>
    </lineage>
</organism>
<evidence type="ECO:0000313" key="6">
    <source>
        <dbReference type="EMBL" id="QEV37738.1"/>
    </source>
</evidence>
<accession>A0A5P2VWG8</accession>
<sequence length="422" mass="43995">MGGKEHGEGPAAGRWPAAPAGGTAARFVLLIGVVSLFSDMAHEGARGITGPFLGSLGAGGLIVATVAGGGELLGYALRFVFGRLADRTGRYWLITAVGYTVQMVVVPLLALAGNWPVAALLMIAERSGRALRNPARDAMLAHATAELGRGRVYGVREALDAAGATAGPLVVAGVLSLHGGYRGGFAVLAVPAVLTLLVLARARHTCPRPADLDVEQSVPGPRGTSRAFWIYLAAMGLIAAAYADYPLIAYHFGRDRVMPEAWIPVLYAVAMAGEAVAALLLGRLFDRWGLRTVAGATLLTACFPPLVFLGGVRLAVVGVLLWGLGAAAQESIVKAAVTGMVAADRRASAFGLFDTGFGVCWFAGSLALGALYDRSAIGLVIFSVVLQLVAVPLLLAVRGAPKRRRNRWRDRLLRSTLEGSGR</sequence>
<evidence type="ECO:0000313" key="7">
    <source>
        <dbReference type="Proteomes" id="UP000325763"/>
    </source>
</evidence>
<protein>
    <submittedName>
        <fullName evidence="6">MFS transporter</fullName>
    </submittedName>
</protein>
<keyword evidence="4" id="KW-1133">Transmembrane helix</keyword>
<dbReference type="Gene3D" id="1.20.1250.20">
    <property type="entry name" value="MFS general substrate transporter like domains"/>
    <property type="match status" value="2"/>
</dbReference>
<name>A0A5P2VWG8_9ACTN</name>
<comment type="subcellular location">
    <subcellularLocation>
        <location evidence="1">Cell membrane</location>
        <topology evidence="1">Multi-pass membrane protein</topology>
    </subcellularLocation>
</comment>
<dbReference type="PROSITE" id="PS50850">
    <property type="entry name" value="MFS"/>
    <property type="match status" value="1"/>
</dbReference>
<keyword evidence="2" id="KW-1003">Cell membrane</keyword>
<proteinExistence type="predicted"/>
<evidence type="ECO:0000256" key="2">
    <source>
        <dbReference type="ARBA" id="ARBA00022475"/>
    </source>
</evidence>
<dbReference type="GO" id="GO:0022857">
    <property type="term" value="F:transmembrane transporter activity"/>
    <property type="evidence" value="ECO:0007669"/>
    <property type="project" value="InterPro"/>
</dbReference>
<dbReference type="AlphaFoldDB" id="A0A5P2VWG8"/>
<dbReference type="InterPro" id="IPR020846">
    <property type="entry name" value="MFS_dom"/>
</dbReference>
<dbReference type="RefSeq" id="WP_107070340.1">
    <property type="nucleotide sequence ID" value="NZ_CP009313.1"/>
</dbReference>
<dbReference type="GO" id="GO:0005886">
    <property type="term" value="C:plasma membrane"/>
    <property type="evidence" value="ECO:0007669"/>
    <property type="project" value="UniProtKB-SubCell"/>
</dbReference>
<dbReference type="PANTHER" id="PTHR42688:SF1">
    <property type="entry name" value="BLR5212 PROTEIN"/>
    <property type="match status" value="1"/>
</dbReference>
<dbReference type="InterPro" id="IPR052425">
    <property type="entry name" value="Uncharacterized_MFS-type"/>
</dbReference>
<reference evidence="6 7" key="1">
    <citation type="submission" date="2017-09" db="EMBL/GenBank/DDBJ databases">
        <title>Streptomyces genome completion.</title>
        <authorList>
            <person name="Lee N."/>
            <person name="Cho B.-K."/>
        </authorList>
    </citation>
    <scope>NUCLEOTIDE SEQUENCE [LARGE SCALE GENOMIC DNA]</scope>
    <source>
        <strain evidence="6 7">ATCC 14899</strain>
    </source>
</reference>
<dbReference type="Pfam" id="PF07690">
    <property type="entry name" value="MFS_1"/>
    <property type="match status" value="1"/>
</dbReference>
<dbReference type="InterPro" id="IPR036259">
    <property type="entry name" value="MFS_trans_sf"/>
</dbReference>
<dbReference type="Proteomes" id="UP000325763">
    <property type="component" value="Chromosome"/>
</dbReference>
<keyword evidence="5" id="KW-0472">Membrane</keyword>
<dbReference type="OrthoDB" id="9803985at2"/>
<dbReference type="InterPro" id="IPR011701">
    <property type="entry name" value="MFS"/>
</dbReference>
<evidence type="ECO:0000256" key="4">
    <source>
        <dbReference type="ARBA" id="ARBA00022989"/>
    </source>
</evidence>
<gene>
    <name evidence="6" type="ORF">CP978_03525</name>
</gene>